<protein>
    <recommendedName>
        <fullName evidence="1">Ferric siderophore reductase C-terminal domain-containing protein</fullName>
    </recommendedName>
</protein>
<reference evidence="3" key="1">
    <citation type="journal article" date="2019" name="Int. J. Syst. Evol. Microbiol.">
        <title>The Global Catalogue of Microorganisms (GCM) 10K type strain sequencing project: providing services to taxonomists for standard genome sequencing and annotation.</title>
        <authorList>
            <consortium name="The Broad Institute Genomics Platform"/>
            <consortium name="The Broad Institute Genome Sequencing Center for Infectious Disease"/>
            <person name="Wu L."/>
            <person name="Ma J."/>
        </authorList>
    </citation>
    <scope>NUCLEOTIDE SEQUENCE [LARGE SCALE GENOMIC DNA]</scope>
    <source>
        <strain evidence="3">JCM 17440</strain>
    </source>
</reference>
<evidence type="ECO:0000259" key="1">
    <source>
        <dbReference type="Pfam" id="PF11575"/>
    </source>
</evidence>
<proteinExistence type="predicted"/>
<dbReference type="EMBL" id="BAABAS010000005">
    <property type="protein sequence ID" value="GAA4228618.1"/>
    <property type="molecule type" value="Genomic_DNA"/>
</dbReference>
<dbReference type="Proteomes" id="UP001501710">
    <property type="component" value="Unassembled WGS sequence"/>
</dbReference>
<gene>
    <name evidence="2" type="ORF">GCM10022254_19080</name>
</gene>
<dbReference type="Pfam" id="PF11575">
    <property type="entry name" value="FhuF_C"/>
    <property type="match status" value="1"/>
</dbReference>
<dbReference type="RefSeq" id="WP_344893116.1">
    <property type="nucleotide sequence ID" value="NZ_BAABAS010000005.1"/>
</dbReference>
<sequence length="224" mass="23609">MAVDVGHREVAEVLGEAARLGPYFEIVTGVQADGAGWSAFPGEVGKLDALSGDYAERLGTGEARVASSLLFQGLAARLWSPVVASAALGVVPDLGELRWRGLPGEPIVLGVVEPRGWRVNDAVGAAERVYSVVVDGQLRRLRELTAGLAEGLAWGNAASALVGSLNVGPDDLARRAIVRELLGREPLEATGVWGTHGYVRRSCCLYYRVPGGGMCGDCCLRPEM</sequence>
<comment type="caution">
    <text evidence="2">The sequence shown here is derived from an EMBL/GenBank/DDBJ whole genome shotgun (WGS) entry which is preliminary data.</text>
</comment>
<dbReference type="InterPro" id="IPR024726">
    <property type="entry name" value="FhuF_C"/>
</dbReference>
<accession>A0ABP8BWK9</accession>
<name>A0ABP8BWK9_9ACTN</name>
<evidence type="ECO:0000313" key="2">
    <source>
        <dbReference type="EMBL" id="GAA4228618.1"/>
    </source>
</evidence>
<evidence type="ECO:0000313" key="3">
    <source>
        <dbReference type="Proteomes" id="UP001501710"/>
    </source>
</evidence>
<feature type="domain" description="Ferric siderophore reductase C-terminal" evidence="1">
    <location>
        <begin position="200"/>
        <end position="220"/>
    </location>
</feature>
<organism evidence="2 3">
    <name type="scientific">Actinomadura meridiana</name>
    <dbReference type="NCBI Taxonomy" id="559626"/>
    <lineage>
        <taxon>Bacteria</taxon>
        <taxon>Bacillati</taxon>
        <taxon>Actinomycetota</taxon>
        <taxon>Actinomycetes</taxon>
        <taxon>Streptosporangiales</taxon>
        <taxon>Thermomonosporaceae</taxon>
        <taxon>Actinomadura</taxon>
    </lineage>
</organism>
<keyword evidence="3" id="KW-1185">Reference proteome</keyword>